<comment type="caution">
    <text evidence="1">The sequence shown here is derived from an EMBL/GenBank/DDBJ whole genome shotgun (WGS) entry which is preliminary data.</text>
</comment>
<sequence>MTHDGNYIKIRADVKNLKQSIEFVLKVFCTFRIAKKDDDRATILSGLLTLKSRLSSHKKSCFFAINDILFSVLL</sequence>
<evidence type="ECO:0000313" key="1">
    <source>
        <dbReference type="EMBL" id="KPJ74524.1"/>
    </source>
</evidence>
<gene>
    <name evidence="1" type="ORF">AMJ52_00315</name>
</gene>
<accession>A0A0S7YJX5</accession>
<organism evidence="1 2">
    <name type="scientific">candidate division TA06 bacterium DG_78</name>
    <dbReference type="NCBI Taxonomy" id="1703772"/>
    <lineage>
        <taxon>Bacteria</taxon>
        <taxon>Bacteria division TA06</taxon>
    </lineage>
</organism>
<dbReference type="Proteomes" id="UP000051012">
    <property type="component" value="Unassembled WGS sequence"/>
</dbReference>
<dbReference type="EMBL" id="LJNI01000002">
    <property type="protein sequence ID" value="KPJ74524.1"/>
    <property type="molecule type" value="Genomic_DNA"/>
</dbReference>
<dbReference type="AlphaFoldDB" id="A0A0S7YJX5"/>
<name>A0A0S7YJX5_UNCT6</name>
<reference evidence="1 2" key="1">
    <citation type="journal article" date="2015" name="Microbiome">
        <title>Genomic resolution of linkages in carbon, nitrogen, and sulfur cycling among widespread estuary sediment bacteria.</title>
        <authorList>
            <person name="Baker B.J."/>
            <person name="Lazar C.S."/>
            <person name="Teske A.P."/>
            <person name="Dick G.J."/>
        </authorList>
    </citation>
    <scope>NUCLEOTIDE SEQUENCE [LARGE SCALE GENOMIC DNA]</scope>
    <source>
        <strain evidence="1">DG_78</strain>
    </source>
</reference>
<protein>
    <submittedName>
        <fullName evidence="1">Uncharacterized protein</fullName>
    </submittedName>
</protein>
<evidence type="ECO:0000313" key="2">
    <source>
        <dbReference type="Proteomes" id="UP000051012"/>
    </source>
</evidence>
<proteinExistence type="predicted"/>